<name>A0A044U8T8_ONCVO</name>
<organism evidence="1 2">
    <name type="scientific">Onchocerca volvulus</name>
    <dbReference type="NCBI Taxonomy" id="6282"/>
    <lineage>
        <taxon>Eukaryota</taxon>
        <taxon>Metazoa</taxon>
        <taxon>Ecdysozoa</taxon>
        <taxon>Nematoda</taxon>
        <taxon>Chromadorea</taxon>
        <taxon>Rhabditida</taxon>
        <taxon>Spirurina</taxon>
        <taxon>Spiruromorpha</taxon>
        <taxon>Filarioidea</taxon>
        <taxon>Onchocercidae</taxon>
        <taxon>Onchocerca</taxon>
    </lineage>
</organism>
<accession>A0A044U8T8</accession>
<reference evidence="2" key="1">
    <citation type="submission" date="2013-10" db="EMBL/GenBank/DDBJ databases">
        <title>Genome sequencing of Onchocerca volvulus.</title>
        <authorList>
            <person name="Cotton J."/>
            <person name="Tsai J."/>
            <person name="Stanley E."/>
            <person name="Tracey A."/>
            <person name="Holroyd N."/>
            <person name="Lustigman S."/>
            <person name="Berriman M."/>
        </authorList>
    </citation>
    <scope>NUCLEOTIDE SEQUENCE</scope>
</reference>
<keyword evidence="2" id="KW-1185">Reference proteome</keyword>
<sequence length="33" mass="3977">MKWLPNEPEFLERRESDLCQSMSFEKNTGNRCT</sequence>
<dbReference type="AlphaFoldDB" id="A0A044U8T8"/>
<dbReference type="EMBL" id="CMVM020000177">
    <property type="status" value="NOT_ANNOTATED_CDS"/>
    <property type="molecule type" value="Genomic_DNA"/>
</dbReference>
<reference evidence="1" key="2">
    <citation type="submission" date="2022-06" db="UniProtKB">
        <authorList>
            <consortium name="EnsemblMetazoa"/>
        </authorList>
    </citation>
    <scope>IDENTIFICATION</scope>
</reference>
<evidence type="ECO:0000313" key="1">
    <source>
        <dbReference type="EnsemblMetazoa" id="OVOC6465.1"/>
    </source>
</evidence>
<dbReference type="Proteomes" id="UP000024404">
    <property type="component" value="Unassembled WGS sequence"/>
</dbReference>
<dbReference type="EnsemblMetazoa" id="OVOC6465.1">
    <property type="protein sequence ID" value="OVOC6465.1"/>
    <property type="gene ID" value="WBGene00243274"/>
</dbReference>
<protein>
    <submittedName>
        <fullName evidence="1">Uncharacterized protein</fullName>
    </submittedName>
</protein>
<dbReference type="EnsemblMetazoa" id="OVOC6473.1">
    <property type="protein sequence ID" value="OVOC6473.1"/>
    <property type="gene ID" value="WBGene00243282"/>
</dbReference>
<dbReference type="EMBL" id="CMVM020000172">
    <property type="status" value="NOT_ANNOTATED_CDS"/>
    <property type="molecule type" value="Genomic_DNA"/>
</dbReference>
<proteinExistence type="predicted"/>
<evidence type="ECO:0000313" key="2">
    <source>
        <dbReference type="Proteomes" id="UP000024404"/>
    </source>
</evidence>